<reference evidence="2" key="1">
    <citation type="submission" date="2020-07" db="EMBL/GenBank/DDBJ databases">
        <title>Multicomponent nature underlies the extraordinary mechanical properties of spider dragline silk.</title>
        <authorList>
            <person name="Kono N."/>
            <person name="Nakamura H."/>
            <person name="Mori M."/>
            <person name="Yoshida Y."/>
            <person name="Ohtoshi R."/>
            <person name="Malay A.D."/>
            <person name="Moran D.A.P."/>
            <person name="Tomita M."/>
            <person name="Numata K."/>
            <person name="Arakawa K."/>
        </authorList>
    </citation>
    <scope>NUCLEOTIDE SEQUENCE</scope>
</reference>
<feature type="compositionally biased region" description="Basic residues" evidence="1">
    <location>
        <begin position="37"/>
        <end position="47"/>
    </location>
</feature>
<organism evidence="2 3">
    <name type="scientific">Trichonephila clavata</name>
    <name type="common">Joro spider</name>
    <name type="synonym">Nephila clavata</name>
    <dbReference type="NCBI Taxonomy" id="2740835"/>
    <lineage>
        <taxon>Eukaryota</taxon>
        <taxon>Metazoa</taxon>
        <taxon>Ecdysozoa</taxon>
        <taxon>Arthropoda</taxon>
        <taxon>Chelicerata</taxon>
        <taxon>Arachnida</taxon>
        <taxon>Araneae</taxon>
        <taxon>Araneomorphae</taxon>
        <taxon>Entelegynae</taxon>
        <taxon>Araneoidea</taxon>
        <taxon>Nephilidae</taxon>
        <taxon>Trichonephila</taxon>
    </lineage>
</organism>
<accession>A0A8X6IEF8</accession>
<comment type="caution">
    <text evidence="2">The sequence shown here is derived from an EMBL/GenBank/DDBJ whole genome shotgun (WGS) entry which is preliminary data.</text>
</comment>
<gene>
    <name evidence="2" type="ORF">TNCT_458321</name>
</gene>
<dbReference type="EMBL" id="BMAO01004167">
    <property type="protein sequence ID" value="GFQ92897.1"/>
    <property type="molecule type" value="Genomic_DNA"/>
</dbReference>
<evidence type="ECO:0000313" key="2">
    <source>
        <dbReference type="EMBL" id="GFQ92897.1"/>
    </source>
</evidence>
<dbReference type="Proteomes" id="UP000887116">
    <property type="component" value="Unassembled WGS sequence"/>
</dbReference>
<proteinExistence type="predicted"/>
<evidence type="ECO:0000313" key="3">
    <source>
        <dbReference type="Proteomes" id="UP000887116"/>
    </source>
</evidence>
<name>A0A8X6IEF8_TRICU</name>
<feature type="region of interest" description="Disordered" evidence="1">
    <location>
        <begin position="17"/>
        <end position="48"/>
    </location>
</feature>
<evidence type="ECO:0000256" key="1">
    <source>
        <dbReference type="SAM" id="MobiDB-lite"/>
    </source>
</evidence>
<dbReference type="AlphaFoldDB" id="A0A8X6IEF8"/>
<keyword evidence="3" id="KW-1185">Reference proteome</keyword>
<sequence length="101" mass="11268">MADSCILPTTLTLDSPETTLGKKQCKSAPLAENSKPKPNKKQTKPKFTKSDRLYQVDITSVPSNLQPLQTFLTLMNLILRPAQAQEPRIRLKNQINSSQSC</sequence>
<protein>
    <submittedName>
        <fullName evidence="2">Uncharacterized protein</fullName>
    </submittedName>
</protein>